<proteinExistence type="predicted"/>
<dbReference type="Proteomes" id="UP000191554">
    <property type="component" value="Unassembled WGS sequence"/>
</dbReference>
<dbReference type="STRING" id="48256.CLHUN_05540"/>
<evidence type="ECO:0000256" key="1">
    <source>
        <dbReference type="SAM" id="Phobius"/>
    </source>
</evidence>
<dbReference type="EMBL" id="MZGX01000003">
    <property type="protein sequence ID" value="OPX45617.1"/>
    <property type="molecule type" value="Genomic_DNA"/>
</dbReference>
<dbReference type="RefSeq" id="WP_080063030.1">
    <property type="nucleotide sequence ID" value="NZ_MZGX01000003.1"/>
</dbReference>
<dbReference type="OrthoDB" id="1739822at2"/>
<keyword evidence="1" id="KW-1133">Transmembrane helix</keyword>
<evidence type="ECO:0000313" key="3">
    <source>
        <dbReference type="Proteomes" id="UP000191554"/>
    </source>
</evidence>
<organism evidence="2 3">
    <name type="scientific">Ruminiclostridium hungatei</name>
    <name type="common">Clostridium hungatei</name>
    <dbReference type="NCBI Taxonomy" id="48256"/>
    <lineage>
        <taxon>Bacteria</taxon>
        <taxon>Bacillati</taxon>
        <taxon>Bacillota</taxon>
        <taxon>Clostridia</taxon>
        <taxon>Eubacteriales</taxon>
        <taxon>Oscillospiraceae</taxon>
        <taxon>Ruminiclostridium</taxon>
    </lineage>
</organism>
<keyword evidence="1" id="KW-0812">Transmembrane</keyword>
<dbReference type="AlphaFoldDB" id="A0A1V4SQV4"/>
<sequence length="89" mass="9649">MDNVQGISGHFESVKRALFLFMGWLSAVLSLFFYPFVFGMIGVISGIMAAKNNKSRIGVLLVVSSIALMGLGLAFSNKFLGLAKEVFNI</sequence>
<name>A0A1V4SQV4_RUMHU</name>
<keyword evidence="1" id="KW-0472">Membrane</keyword>
<feature type="transmembrane region" description="Helical" evidence="1">
    <location>
        <begin position="57"/>
        <end position="75"/>
    </location>
</feature>
<reference evidence="2 3" key="1">
    <citation type="submission" date="2017-03" db="EMBL/GenBank/DDBJ databases">
        <title>Genome sequence of Clostridium hungatei DSM 14427.</title>
        <authorList>
            <person name="Poehlein A."/>
            <person name="Daniel R."/>
        </authorList>
    </citation>
    <scope>NUCLEOTIDE SEQUENCE [LARGE SCALE GENOMIC DNA]</scope>
    <source>
        <strain evidence="2 3">DSM 14427</strain>
    </source>
</reference>
<feature type="transmembrane region" description="Helical" evidence="1">
    <location>
        <begin position="20"/>
        <end position="45"/>
    </location>
</feature>
<gene>
    <name evidence="2" type="ORF">CLHUN_05540</name>
</gene>
<keyword evidence="3" id="KW-1185">Reference proteome</keyword>
<accession>A0A1V4SQV4</accession>
<protein>
    <submittedName>
        <fullName evidence="2">Uncharacterized protein</fullName>
    </submittedName>
</protein>
<comment type="caution">
    <text evidence="2">The sequence shown here is derived from an EMBL/GenBank/DDBJ whole genome shotgun (WGS) entry which is preliminary data.</text>
</comment>
<evidence type="ECO:0000313" key="2">
    <source>
        <dbReference type="EMBL" id="OPX45617.1"/>
    </source>
</evidence>